<dbReference type="NCBIfam" id="TIGR01449">
    <property type="entry name" value="PGP_bact"/>
    <property type="match status" value="1"/>
</dbReference>
<comment type="catalytic activity">
    <reaction evidence="1 10">
        <text>2-phosphoglycolate + H2O = glycolate + phosphate</text>
        <dbReference type="Rhea" id="RHEA:14369"/>
        <dbReference type="ChEBI" id="CHEBI:15377"/>
        <dbReference type="ChEBI" id="CHEBI:29805"/>
        <dbReference type="ChEBI" id="CHEBI:43474"/>
        <dbReference type="ChEBI" id="CHEBI:58033"/>
        <dbReference type="EC" id="3.1.3.18"/>
    </reaction>
</comment>
<dbReference type="GO" id="GO:0046295">
    <property type="term" value="P:glycolate biosynthetic process"/>
    <property type="evidence" value="ECO:0007669"/>
    <property type="project" value="UniProtKB-UniRule"/>
</dbReference>
<keyword evidence="12" id="KW-1185">Reference proteome</keyword>
<dbReference type="STRING" id="1685382.AVJ23_03640"/>
<dbReference type="PANTHER" id="PTHR43434:SF1">
    <property type="entry name" value="PHOSPHOGLYCOLATE PHOSPHATASE"/>
    <property type="match status" value="1"/>
</dbReference>
<dbReference type="InterPro" id="IPR050155">
    <property type="entry name" value="HAD-like_hydrolase_sf"/>
</dbReference>
<protein>
    <recommendedName>
        <fullName evidence="5 10">Phosphoglycolate phosphatase</fullName>
        <shortName evidence="10">PGP</shortName>
        <shortName evidence="10">PGPase</shortName>
        <ecNumber evidence="5 10">3.1.3.18</ecNumber>
    </recommendedName>
</protein>
<dbReference type="GO" id="GO:0008967">
    <property type="term" value="F:phosphoglycolate phosphatase activity"/>
    <property type="evidence" value="ECO:0007669"/>
    <property type="project" value="UniProtKB-UniRule"/>
</dbReference>
<sequence>MARIVFDLDGTLIDSAPDIHALANRILQGEGCAPISMAQTRVFIGNGAGVFVARMRAAAGLPETAQTRLQEAFVEGYRDAVTLTEPYAHVVEALDRLAGQGHALGICTNKPLTPCKAVLRHLGLEARFATVWGGDSLPARKPDPAPLHAAFDALGDGPRLYVGDSEVDAETAQRAGVPFLLFTQGYRKTAVAQIPHDVAFDSFADLPGQVAALLDAAT</sequence>
<evidence type="ECO:0000256" key="6">
    <source>
        <dbReference type="ARBA" id="ARBA00022723"/>
    </source>
</evidence>
<evidence type="ECO:0000256" key="2">
    <source>
        <dbReference type="ARBA" id="ARBA00001946"/>
    </source>
</evidence>
<keyword evidence="7 10" id="KW-0378">Hydrolase</keyword>
<keyword evidence="8 10" id="KW-0460">Magnesium</keyword>
<dbReference type="EMBL" id="LPXO01000001">
    <property type="protein sequence ID" value="KUF12812.1"/>
    <property type="molecule type" value="Genomic_DNA"/>
</dbReference>
<evidence type="ECO:0000256" key="4">
    <source>
        <dbReference type="ARBA" id="ARBA00006171"/>
    </source>
</evidence>
<dbReference type="InterPro" id="IPR041492">
    <property type="entry name" value="HAD_2"/>
</dbReference>
<feature type="binding site" evidence="10">
    <location>
        <position position="9"/>
    </location>
    <ligand>
        <name>Mg(2+)</name>
        <dbReference type="ChEBI" id="CHEBI:18420"/>
    </ligand>
</feature>
<keyword evidence="9 10" id="KW-0119">Carbohydrate metabolism</keyword>
<evidence type="ECO:0000256" key="3">
    <source>
        <dbReference type="ARBA" id="ARBA00004818"/>
    </source>
</evidence>
<organism evidence="11 12">
    <name type="scientific">Pseudoponticoccus marisrubri</name>
    <dbReference type="NCBI Taxonomy" id="1685382"/>
    <lineage>
        <taxon>Bacteria</taxon>
        <taxon>Pseudomonadati</taxon>
        <taxon>Pseudomonadota</taxon>
        <taxon>Alphaproteobacteria</taxon>
        <taxon>Rhodobacterales</taxon>
        <taxon>Roseobacteraceae</taxon>
        <taxon>Pseudoponticoccus</taxon>
    </lineage>
</organism>
<keyword evidence="6 10" id="KW-0479">Metal-binding</keyword>
<comment type="caution">
    <text evidence="11">The sequence shown here is derived from an EMBL/GenBank/DDBJ whole genome shotgun (WGS) entry which is preliminary data.</text>
</comment>
<dbReference type="NCBIfam" id="TIGR01549">
    <property type="entry name" value="HAD-SF-IA-v1"/>
    <property type="match status" value="1"/>
</dbReference>
<dbReference type="GO" id="GO:0006281">
    <property type="term" value="P:DNA repair"/>
    <property type="evidence" value="ECO:0007669"/>
    <property type="project" value="TreeGrafter"/>
</dbReference>
<evidence type="ECO:0000256" key="10">
    <source>
        <dbReference type="HAMAP-Rule" id="MF_00495"/>
    </source>
</evidence>
<comment type="similarity">
    <text evidence="4 10">Belongs to the HAD-like hydrolase superfamily. CbbY/CbbZ/Gph/YieH family.</text>
</comment>
<dbReference type="EC" id="3.1.3.18" evidence="5 10"/>
<dbReference type="RefSeq" id="WP_058860755.1">
    <property type="nucleotide sequence ID" value="NZ_LPXO01000001.1"/>
</dbReference>
<evidence type="ECO:0000256" key="7">
    <source>
        <dbReference type="ARBA" id="ARBA00022801"/>
    </source>
</evidence>
<evidence type="ECO:0000313" key="12">
    <source>
        <dbReference type="Proteomes" id="UP000054396"/>
    </source>
</evidence>
<accession>A0A0W7WQG0</accession>
<evidence type="ECO:0000256" key="1">
    <source>
        <dbReference type="ARBA" id="ARBA00000830"/>
    </source>
</evidence>
<feature type="binding site" evidence="10">
    <location>
        <position position="7"/>
    </location>
    <ligand>
        <name>Mg(2+)</name>
        <dbReference type="ChEBI" id="CHEBI:18420"/>
    </ligand>
</feature>
<dbReference type="GO" id="GO:0005829">
    <property type="term" value="C:cytosol"/>
    <property type="evidence" value="ECO:0007669"/>
    <property type="project" value="TreeGrafter"/>
</dbReference>
<evidence type="ECO:0000256" key="8">
    <source>
        <dbReference type="ARBA" id="ARBA00022842"/>
    </source>
</evidence>
<dbReference type="Proteomes" id="UP000054396">
    <property type="component" value="Unassembled WGS sequence"/>
</dbReference>
<dbReference type="AlphaFoldDB" id="A0A0W7WQG0"/>
<dbReference type="InterPro" id="IPR037512">
    <property type="entry name" value="PGPase_prok"/>
</dbReference>
<evidence type="ECO:0000256" key="5">
    <source>
        <dbReference type="ARBA" id="ARBA00013078"/>
    </source>
</evidence>
<feature type="binding site" evidence="10">
    <location>
        <position position="164"/>
    </location>
    <ligand>
        <name>Mg(2+)</name>
        <dbReference type="ChEBI" id="CHEBI:18420"/>
    </ligand>
</feature>
<reference evidence="11 12" key="1">
    <citation type="submission" date="2015-12" db="EMBL/GenBank/DDBJ databases">
        <authorList>
            <person name="Shamseldin A."/>
            <person name="Moawad H."/>
            <person name="Abd El-Rahim W.M."/>
            <person name="Sadowsky M.J."/>
        </authorList>
    </citation>
    <scope>NUCLEOTIDE SEQUENCE [LARGE SCALE GENOMIC DNA]</scope>
    <source>
        <strain evidence="11 12">SJ5A-1</strain>
    </source>
</reference>
<dbReference type="SFLD" id="SFLDG01129">
    <property type="entry name" value="C1.5:_HAD__Beta-PGM__Phosphata"/>
    <property type="match status" value="1"/>
</dbReference>
<dbReference type="OrthoDB" id="9793014at2"/>
<feature type="active site" description="Nucleophile" evidence="10">
    <location>
        <position position="7"/>
    </location>
</feature>
<gene>
    <name evidence="11" type="ORF">AVJ23_03640</name>
</gene>
<dbReference type="InterPro" id="IPR006439">
    <property type="entry name" value="HAD-SF_hydro_IA"/>
</dbReference>
<dbReference type="Pfam" id="PF13419">
    <property type="entry name" value="HAD_2"/>
    <property type="match status" value="1"/>
</dbReference>
<comment type="cofactor">
    <cofactor evidence="2 10">
        <name>Mg(2+)</name>
        <dbReference type="ChEBI" id="CHEBI:18420"/>
    </cofactor>
</comment>
<dbReference type="Gene3D" id="1.10.150.240">
    <property type="entry name" value="Putative phosphatase, domain 2"/>
    <property type="match status" value="1"/>
</dbReference>
<evidence type="ECO:0000313" key="11">
    <source>
        <dbReference type="EMBL" id="KUF12812.1"/>
    </source>
</evidence>
<dbReference type="UniPathway" id="UPA00865">
    <property type="reaction ID" value="UER00834"/>
</dbReference>
<dbReference type="GO" id="GO:0046872">
    <property type="term" value="F:metal ion binding"/>
    <property type="evidence" value="ECO:0007669"/>
    <property type="project" value="UniProtKB-KW"/>
</dbReference>
<dbReference type="SUPFAM" id="SSF56784">
    <property type="entry name" value="HAD-like"/>
    <property type="match status" value="1"/>
</dbReference>
<dbReference type="InterPro" id="IPR023198">
    <property type="entry name" value="PGP-like_dom2"/>
</dbReference>
<name>A0A0W7WQG0_9RHOB</name>
<dbReference type="InterPro" id="IPR023214">
    <property type="entry name" value="HAD_sf"/>
</dbReference>
<comment type="function">
    <text evidence="10">Specifically catalyzes the dephosphorylation of 2-phosphoglycolate. Is involved in the dissimilation of the intracellular 2-phosphoglycolate formed during the DNA repair of 3'-phosphoglycolate ends, a major class of DNA lesions induced by oxidative stress.</text>
</comment>
<proteinExistence type="inferred from homology"/>
<evidence type="ECO:0000256" key="9">
    <source>
        <dbReference type="ARBA" id="ARBA00023277"/>
    </source>
</evidence>
<dbReference type="SFLD" id="SFLDS00003">
    <property type="entry name" value="Haloacid_Dehalogenase"/>
    <property type="match status" value="1"/>
</dbReference>
<comment type="pathway">
    <text evidence="3 10">Organic acid metabolism; glycolate biosynthesis; glycolate from 2-phosphoglycolate: step 1/1.</text>
</comment>
<dbReference type="HAMAP" id="MF_00495">
    <property type="entry name" value="GPH_hydrolase_bact"/>
    <property type="match status" value="1"/>
</dbReference>
<dbReference type="InterPro" id="IPR036412">
    <property type="entry name" value="HAD-like_sf"/>
</dbReference>
<dbReference type="Gene3D" id="3.40.50.1000">
    <property type="entry name" value="HAD superfamily/HAD-like"/>
    <property type="match status" value="1"/>
</dbReference>
<dbReference type="GO" id="GO:0005975">
    <property type="term" value="P:carbohydrate metabolic process"/>
    <property type="evidence" value="ECO:0007669"/>
    <property type="project" value="InterPro"/>
</dbReference>
<dbReference type="PANTHER" id="PTHR43434">
    <property type="entry name" value="PHOSPHOGLYCOLATE PHOSPHATASE"/>
    <property type="match status" value="1"/>
</dbReference>